<feature type="compositionally biased region" description="Acidic residues" evidence="1">
    <location>
        <begin position="262"/>
        <end position="283"/>
    </location>
</feature>
<dbReference type="Proteomes" id="UP000286045">
    <property type="component" value="Unassembled WGS sequence"/>
</dbReference>
<gene>
    <name evidence="2" type="ORF">EKO27_g9851</name>
</gene>
<keyword evidence="3" id="KW-1185">Reference proteome</keyword>
<evidence type="ECO:0000313" key="3">
    <source>
        <dbReference type="Proteomes" id="UP000286045"/>
    </source>
</evidence>
<organism evidence="2 3">
    <name type="scientific">Xylaria grammica</name>
    <dbReference type="NCBI Taxonomy" id="363999"/>
    <lineage>
        <taxon>Eukaryota</taxon>
        <taxon>Fungi</taxon>
        <taxon>Dikarya</taxon>
        <taxon>Ascomycota</taxon>
        <taxon>Pezizomycotina</taxon>
        <taxon>Sordariomycetes</taxon>
        <taxon>Xylariomycetidae</taxon>
        <taxon>Xylariales</taxon>
        <taxon>Xylariaceae</taxon>
        <taxon>Xylaria</taxon>
    </lineage>
</organism>
<evidence type="ECO:0000313" key="2">
    <source>
        <dbReference type="EMBL" id="RWA05255.1"/>
    </source>
</evidence>
<evidence type="ECO:0000256" key="1">
    <source>
        <dbReference type="SAM" id="MobiDB-lite"/>
    </source>
</evidence>
<dbReference type="AlphaFoldDB" id="A0A439CSV4"/>
<accession>A0A439CSV4</accession>
<sequence length="449" mass="50092">MASPRNIHIPGSSATSPWLEEAAVQDATNDITEELEALTTPLAELAQAARQCFEDRVEYDMGYIGFQPIDEERERKRLDVEDKLEIIRDQAEAIKAHRDAIRAQLPPSCWTYTNSTIDPWIAQLDKSLLDIELQKLTGVLGIIGHVDLEFTRARVDLLSVQDLNARSELKAALDQVQDALFNFRKVYAECGEPRSRTITYALATLDGWSPMHEDFSLGSPAYSIDDTTEDSSSRSGSVDGKEDAETLATSISQLSLDPFADQGEEEEEEEEEEQDEDEEEDEDGGVRLITDDYAALDRPFEFYSGHPPTLKQLASWLGLVDTAAAALLLNGAGIRDVFETYRGHGAGYAEDPRRLKLTVPLFTFSRDTLVKWEGHMGRTPTPDSADFGAALFANHVVRFLEGPGCPLVDWAPVQSNSDGHIHSLRDYEVARRRWAVALQIFWFLEVALA</sequence>
<proteinExistence type="predicted"/>
<feature type="region of interest" description="Disordered" evidence="1">
    <location>
        <begin position="219"/>
        <end position="286"/>
    </location>
</feature>
<protein>
    <submittedName>
        <fullName evidence="2">Uncharacterized protein</fullName>
    </submittedName>
</protein>
<comment type="caution">
    <text evidence="2">The sequence shown here is derived from an EMBL/GenBank/DDBJ whole genome shotgun (WGS) entry which is preliminary data.</text>
</comment>
<reference evidence="2 3" key="1">
    <citation type="submission" date="2018-12" db="EMBL/GenBank/DDBJ databases">
        <title>Draft genome sequence of Xylaria grammica IHI A82.</title>
        <authorList>
            <person name="Buettner E."/>
            <person name="Kellner H."/>
        </authorList>
    </citation>
    <scope>NUCLEOTIDE SEQUENCE [LARGE SCALE GENOMIC DNA]</scope>
    <source>
        <strain evidence="2 3">IHI A82</strain>
    </source>
</reference>
<dbReference type="EMBL" id="RYZI01000461">
    <property type="protein sequence ID" value="RWA05255.1"/>
    <property type="molecule type" value="Genomic_DNA"/>
</dbReference>
<name>A0A439CSV4_9PEZI</name>